<dbReference type="InterPro" id="IPR000055">
    <property type="entry name" value="Restrct_endonuc_typeI_TRD"/>
</dbReference>
<name>A0A645B2I4_9ZZZZ</name>
<dbReference type="PANTHER" id="PTHR30408">
    <property type="entry name" value="TYPE-1 RESTRICTION ENZYME ECOKI SPECIFICITY PROTEIN"/>
    <property type="match status" value="1"/>
</dbReference>
<dbReference type="Gene3D" id="1.10.287.1120">
    <property type="entry name" value="Bipartite methylase S protein"/>
    <property type="match status" value="1"/>
</dbReference>
<proteinExistence type="inferred from homology"/>
<evidence type="ECO:0000256" key="2">
    <source>
        <dbReference type="ARBA" id="ARBA00022747"/>
    </source>
</evidence>
<evidence type="ECO:0000256" key="1">
    <source>
        <dbReference type="ARBA" id="ARBA00010923"/>
    </source>
</evidence>
<dbReference type="PANTHER" id="PTHR30408:SF12">
    <property type="entry name" value="TYPE I RESTRICTION ENZYME MJAVIII SPECIFICITY SUBUNIT"/>
    <property type="match status" value="1"/>
</dbReference>
<gene>
    <name evidence="5" type="ORF">SDC9_106516</name>
</gene>
<dbReference type="SUPFAM" id="SSF116734">
    <property type="entry name" value="DNA methylase specificity domain"/>
    <property type="match status" value="2"/>
</dbReference>
<dbReference type="GO" id="GO:0009307">
    <property type="term" value="P:DNA restriction-modification system"/>
    <property type="evidence" value="ECO:0007669"/>
    <property type="project" value="UniProtKB-KW"/>
</dbReference>
<dbReference type="EMBL" id="VSSQ01017401">
    <property type="protein sequence ID" value="MPM59670.1"/>
    <property type="molecule type" value="Genomic_DNA"/>
</dbReference>
<dbReference type="InterPro" id="IPR052021">
    <property type="entry name" value="Type-I_RS_S_subunit"/>
</dbReference>
<evidence type="ECO:0000256" key="3">
    <source>
        <dbReference type="ARBA" id="ARBA00023125"/>
    </source>
</evidence>
<evidence type="ECO:0000259" key="4">
    <source>
        <dbReference type="Pfam" id="PF01420"/>
    </source>
</evidence>
<evidence type="ECO:0000313" key="5">
    <source>
        <dbReference type="EMBL" id="MPM59670.1"/>
    </source>
</evidence>
<keyword evidence="3" id="KW-0238">DNA-binding</keyword>
<dbReference type="Pfam" id="PF01420">
    <property type="entry name" value="Methylase_S"/>
    <property type="match status" value="2"/>
</dbReference>
<protein>
    <recommendedName>
        <fullName evidence="4">Type I restriction modification DNA specificity domain-containing protein</fullName>
    </recommendedName>
</protein>
<feature type="domain" description="Type I restriction modification DNA specificity" evidence="4">
    <location>
        <begin position="242"/>
        <end position="316"/>
    </location>
</feature>
<comment type="similarity">
    <text evidence="1">Belongs to the type-I restriction system S methylase family.</text>
</comment>
<comment type="caution">
    <text evidence="5">The sequence shown here is derived from an EMBL/GenBank/DDBJ whole genome shotgun (WGS) entry which is preliminary data.</text>
</comment>
<keyword evidence="2" id="KW-0680">Restriction system</keyword>
<dbReference type="Gene3D" id="3.90.220.20">
    <property type="entry name" value="DNA methylase specificity domains"/>
    <property type="match status" value="2"/>
</dbReference>
<dbReference type="GO" id="GO:0003677">
    <property type="term" value="F:DNA binding"/>
    <property type="evidence" value="ECO:0007669"/>
    <property type="project" value="UniProtKB-KW"/>
</dbReference>
<dbReference type="InterPro" id="IPR044946">
    <property type="entry name" value="Restrct_endonuc_typeI_TRD_sf"/>
</dbReference>
<accession>A0A645B2I4</accession>
<feature type="domain" description="Type I restriction modification DNA specificity" evidence="4">
    <location>
        <begin position="5"/>
        <end position="116"/>
    </location>
</feature>
<dbReference type="AlphaFoldDB" id="A0A645B2I4"/>
<reference evidence="5" key="1">
    <citation type="submission" date="2019-08" db="EMBL/GenBank/DDBJ databases">
        <authorList>
            <person name="Kucharzyk K."/>
            <person name="Murdoch R.W."/>
            <person name="Higgins S."/>
            <person name="Loffler F."/>
        </authorList>
    </citation>
    <scope>NUCLEOTIDE SEQUENCE</scope>
</reference>
<organism evidence="5">
    <name type="scientific">bioreactor metagenome</name>
    <dbReference type="NCBI Taxonomy" id="1076179"/>
    <lineage>
        <taxon>unclassified sequences</taxon>
        <taxon>metagenomes</taxon>
        <taxon>ecological metagenomes</taxon>
    </lineage>
</organism>
<sequence>MSSATKIVPENSLAIITRVGVGKLAVMPFSYSTSQDFLSLSELKTDVVFSAYLLYKKLQSELNSVQGTSIKGITKDELLAKVVAVPERKEQEAIGNYFRNLDNLITLHQRKYDKLQNVKKSMLEKLFPKDGADVPEIRFEGFTGVWEQRKVGEVTAELTEYVTFESGFPLLTSSRTGLMRQNEYRGNLSTDNKSTLFSVVPFGACTYRHMSDDDIFHFNINEIVDNGLVSREYPVFVATGENNLYAIVQYLNSSPKFKAFCREQKMGGTRTRLYYKSLCKFEMLLPSGKEQRRIAAFLKGLDSLITLHQSELERLNSLKKTLLEKMFV</sequence>